<dbReference type="RefSeq" id="WP_279243159.1">
    <property type="nucleotide sequence ID" value="NZ_CP036501.1"/>
</dbReference>
<gene>
    <name evidence="2" type="ORF">E0F26_06130</name>
</gene>
<organism evidence="2 3">
    <name type="scientific">Candidatus Paraluminiphilus aquimaris</name>
    <dbReference type="NCBI Taxonomy" id="2518994"/>
    <lineage>
        <taxon>Bacteria</taxon>
        <taxon>Pseudomonadati</taxon>
        <taxon>Pseudomonadota</taxon>
        <taxon>Gammaproteobacteria</taxon>
        <taxon>Cellvibrionales</taxon>
        <taxon>Halieaceae</taxon>
        <taxon>Candidatus Paraluminiphilus</taxon>
    </lineage>
</organism>
<dbReference type="Proteomes" id="UP001317963">
    <property type="component" value="Chromosome"/>
</dbReference>
<evidence type="ECO:0000313" key="2">
    <source>
        <dbReference type="EMBL" id="UZP74344.1"/>
    </source>
</evidence>
<name>A0ABY6Q4Z9_9GAMM</name>
<dbReference type="Pfam" id="PF00990">
    <property type="entry name" value="GGDEF"/>
    <property type="match status" value="1"/>
</dbReference>
<dbReference type="InterPro" id="IPR000160">
    <property type="entry name" value="GGDEF_dom"/>
</dbReference>
<evidence type="ECO:0000259" key="1">
    <source>
        <dbReference type="SMART" id="SM00267"/>
    </source>
</evidence>
<dbReference type="Gene3D" id="3.30.450.40">
    <property type="match status" value="1"/>
</dbReference>
<protein>
    <submittedName>
        <fullName evidence="2">GGDEF domain-containing protein</fullName>
    </submittedName>
</protein>
<dbReference type="SUPFAM" id="SSF55073">
    <property type="entry name" value="Nucleotide cyclase"/>
    <property type="match status" value="1"/>
</dbReference>
<feature type="domain" description="GGDEF" evidence="1">
    <location>
        <begin position="171"/>
        <end position="339"/>
    </location>
</feature>
<sequence length="342" mass="37662">MSNADQVADSQSPISVAEFARRQLAVVERQMLSATDLADLVELSITGIRQLSGGSQVELWLHDPVGELDRHLDAIGVLSGAVQLLDDSYSFVSLYSEDPMWNRTTSGMFNDTALFKSTSTIEQTLMIPVLDHELLVGSVHVGNPRSAVMMDGSQMAMLSDFVAKMPLLINRLIEMNRIRDFVLLDPASHVANRAGLLRDLEREISRARRSNKAPLLVALKLVGLESMSNLSQRHIQHRILRSVAAKIAEGLRDTDSVARISEECFGVMVVDAPREDASSIVERWETELQGQLIDDGAGGMIELRTESSFHQCDLSTLEDNDASQIAHSLISTVEQSLVRDPS</sequence>
<dbReference type="SMART" id="SM00267">
    <property type="entry name" value="GGDEF"/>
    <property type="match status" value="1"/>
</dbReference>
<evidence type="ECO:0000313" key="3">
    <source>
        <dbReference type="Proteomes" id="UP001317963"/>
    </source>
</evidence>
<proteinExistence type="predicted"/>
<dbReference type="InterPro" id="IPR029016">
    <property type="entry name" value="GAF-like_dom_sf"/>
</dbReference>
<dbReference type="Gene3D" id="3.30.70.270">
    <property type="match status" value="1"/>
</dbReference>
<dbReference type="InterPro" id="IPR043128">
    <property type="entry name" value="Rev_trsase/Diguanyl_cyclase"/>
</dbReference>
<dbReference type="InterPro" id="IPR029787">
    <property type="entry name" value="Nucleotide_cyclase"/>
</dbReference>
<reference evidence="2 3" key="1">
    <citation type="submission" date="2019-02" db="EMBL/GenBank/DDBJ databases">
        <title>Halieaceae_genomes.</title>
        <authorList>
            <person name="Li S.-H."/>
        </authorList>
    </citation>
    <scope>NUCLEOTIDE SEQUENCE [LARGE SCALE GENOMIC DNA]</scope>
    <source>
        <strain evidence="2 3">JH123</strain>
    </source>
</reference>
<accession>A0ABY6Q4Z9</accession>
<dbReference type="EMBL" id="CP036501">
    <property type="protein sequence ID" value="UZP74344.1"/>
    <property type="molecule type" value="Genomic_DNA"/>
</dbReference>
<keyword evidence="3" id="KW-1185">Reference proteome</keyword>